<dbReference type="Pfam" id="PF13620">
    <property type="entry name" value="CarboxypepD_reg"/>
    <property type="match status" value="1"/>
</dbReference>
<feature type="transmembrane region" description="Helical" evidence="5">
    <location>
        <begin position="262"/>
        <end position="284"/>
    </location>
</feature>
<keyword evidence="8" id="KW-1185">Reference proteome</keyword>
<proteinExistence type="inferred from homology"/>
<comment type="caution">
    <text evidence="3">Lacks conserved residue(s) required for the propagation of feature annotation.</text>
</comment>
<dbReference type="PANTHER" id="PTHR11532:SF57">
    <property type="entry name" value="CARBOXYPEPTIDASE D, B"/>
    <property type="match status" value="1"/>
</dbReference>
<dbReference type="GO" id="GO:0016485">
    <property type="term" value="P:protein processing"/>
    <property type="evidence" value="ECO:0007669"/>
    <property type="project" value="TreeGrafter"/>
</dbReference>
<keyword evidence="7" id="KW-0378">Hydrolase</keyword>
<name>A0A3N0YXK9_ANAGA</name>
<dbReference type="Gene3D" id="3.40.630.10">
    <property type="entry name" value="Zn peptidases"/>
    <property type="match status" value="1"/>
</dbReference>
<dbReference type="GO" id="GO:0005615">
    <property type="term" value="C:extracellular space"/>
    <property type="evidence" value="ECO:0007669"/>
    <property type="project" value="TreeGrafter"/>
</dbReference>
<protein>
    <submittedName>
        <fullName evidence="7">Carboxypeptidase D</fullName>
    </submittedName>
</protein>
<keyword evidence="5" id="KW-0812">Transmembrane</keyword>
<dbReference type="SUPFAM" id="SSF49464">
    <property type="entry name" value="Carboxypeptidase regulatory domain-like"/>
    <property type="match status" value="1"/>
</dbReference>
<evidence type="ECO:0000256" key="3">
    <source>
        <dbReference type="PROSITE-ProRule" id="PRU01379"/>
    </source>
</evidence>
<keyword evidence="7" id="KW-0645">Protease</keyword>
<dbReference type="PROSITE" id="PS52035">
    <property type="entry name" value="PEPTIDASE_M14"/>
    <property type="match status" value="1"/>
</dbReference>
<dbReference type="InterPro" id="IPR008969">
    <property type="entry name" value="CarboxyPept-like_regulatory"/>
</dbReference>
<gene>
    <name evidence="7" type="ORF">DPX16_15065</name>
</gene>
<evidence type="ECO:0000256" key="4">
    <source>
        <dbReference type="SAM" id="MobiDB-lite"/>
    </source>
</evidence>
<reference evidence="7 8" key="1">
    <citation type="submission" date="2018-10" db="EMBL/GenBank/DDBJ databases">
        <title>Genome assembly for a Yunnan-Guizhou Plateau 3E fish, Anabarilius grahami (Regan), and its evolutionary and genetic applications.</title>
        <authorList>
            <person name="Jiang W."/>
        </authorList>
    </citation>
    <scope>NUCLEOTIDE SEQUENCE [LARGE SCALE GENOMIC DNA]</scope>
    <source>
        <strain evidence="7">AG-KIZ</strain>
        <tissue evidence="7">Muscle</tissue>
    </source>
</reference>
<feature type="domain" description="Peptidase M14" evidence="6">
    <location>
        <begin position="1"/>
        <end position="175"/>
    </location>
</feature>
<dbReference type="PANTHER" id="PTHR11532">
    <property type="entry name" value="PROTEASE M14 CARBOXYPEPTIDASE"/>
    <property type="match status" value="1"/>
</dbReference>
<keyword evidence="7" id="KW-0121">Carboxypeptidase</keyword>
<dbReference type="GO" id="GO:0006518">
    <property type="term" value="P:peptide metabolic process"/>
    <property type="evidence" value="ECO:0007669"/>
    <property type="project" value="TreeGrafter"/>
</dbReference>
<evidence type="ECO:0000313" key="8">
    <source>
        <dbReference type="Proteomes" id="UP000281406"/>
    </source>
</evidence>
<sequence length="338" mass="37605">MYEALLMQKSLSNQSSFLLLIDRSRILILPCVNPDGREQAHEGLCSSSVGHNNAHGTDLDTDFFYGNASVQPETHAVMDLIHGGKFSLSIVLEGGSLLATYPYDRPKQHAKIPGGVLKGADFSAHTGSMKDFSLDVGVCPEITVYIGCCMFPSEHQLFSLWMENRMPLFRMLLEVHRRLSGVVRDSKGRPVSGAVVVVNGSVSVHADSQGHFTTLVAPGTQQLQVQAHGYQQVLQQVNISSDRVTRPIVIDFTAARAPLSRAVFIIVTASLMSVLICALLIWHLRSAKFSRIRDGVRWLRRKREDLRMEAMASEKSPLREKFLDESESEDDPFFVEEH</sequence>
<evidence type="ECO:0000313" key="7">
    <source>
        <dbReference type="EMBL" id="ROL50821.1"/>
    </source>
</evidence>
<dbReference type="Gene3D" id="2.60.40.1120">
    <property type="entry name" value="Carboxypeptidase-like, regulatory domain"/>
    <property type="match status" value="1"/>
</dbReference>
<evidence type="ECO:0000256" key="2">
    <source>
        <dbReference type="ARBA" id="ARBA00023180"/>
    </source>
</evidence>
<dbReference type="Proteomes" id="UP000281406">
    <property type="component" value="Unassembled WGS sequence"/>
</dbReference>
<feature type="region of interest" description="Disordered" evidence="4">
    <location>
        <begin position="310"/>
        <end position="338"/>
    </location>
</feature>
<dbReference type="SUPFAM" id="SSF53187">
    <property type="entry name" value="Zn-dependent exopeptidases"/>
    <property type="match status" value="1"/>
</dbReference>
<evidence type="ECO:0000259" key="6">
    <source>
        <dbReference type="PROSITE" id="PS52035"/>
    </source>
</evidence>
<evidence type="ECO:0000256" key="5">
    <source>
        <dbReference type="SAM" id="Phobius"/>
    </source>
</evidence>
<dbReference type="GO" id="GO:0004181">
    <property type="term" value="F:metallocarboxypeptidase activity"/>
    <property type="evidence" value="ECO:0007669"/>
    <property type="project" value="InterPro"/>
</dbReference>
<comment type="caution">
    <text evidence="7">The sequence shown here is derived from an EMBL/GenBank/DDBJ whole genome shotgun (WGS) entry which is preliminary data.</text>
</comment>
<dbReference type="InterPro" id="IPR000834">
    <property type="entry name" value="Peptidase_M14"/>
</dbReference>
<dbReference type="AlphaFoldDB" id="A0A3N0YXK9"/>
<dbReference type="Pfam" id="PF00246">
    <property type="entry name" value="Peptidase_M14"/>
    <property type="match status" value="1"/>
</dbReference>
<feature type="compositionally biased region" description="Acidic residues" evidence="4">
    <location>
        <begin position="325"/>
        <end position="338"/>
    </location>
</feature>
<comment type="similarity">
    <text evidence="1 3">Belongs to the peptidase M14 family.</text>
</comment>
<keyword evidence="5" id="KW-0472">Membrane</keyword>
<accession>A0A3N0YXK9</accession>
<dbReference type="OrthoDB" id="10249045at2759"/>
<dbReference type="EMBL" id="RJVU01019434">
    <property type="protein sequence ID" value="ROL50821.1"/>
    <property type="molecule type" value="Genomic_DNA"/>
</dbReference>
<keyword evidence="5" id="KW-1133">Transmembrane helix</keyword>
<dbReference type="GO" id="GO:0008270">
    <property type="term" value="F:zinc ion binding"/>
    <property type="evidence" value="ECO:0007669"/>
    <property type="project" value="InterPro"/>
</dbReference>
<keyword evidence="2" id="KW-0325">Glycoprotein</keyword>
<dbReference type="InterPro" id="IPR050753">
    <property type="entry name" value="Peptidase_M14_domain"/>
</dbReference>
<organism evidence="7 8">
    <name type="scientific">Anabarilius grahami</name>
    <name type="common">Kanglang fish</name>
    <name type="synonym">Barilius grahami</name>
    <dbReference type="NCBI Taxonomy" id="495550"/>
    <lineage>
        <taxon>Eukaryota</taxon>
        <taxon>Metazoa</taxon>
        <taxon>Chordata</taxon>
        <taxon>Craniata</taxon>
        <taxon>Vertebrata</taxon>
        <taxon>Euteleostomi</taxon>
        <taxon>Actinopterygii</taxon>
        <taxon>Neopterygii</taxon>
        <taxon>Teleostei</taxon>
        <taxon>Ostariophysi</taxon>
        <taxon>Cypriniformes</taxon>
        <taxon>Xenocyprididae</taxon>
        <taxon>Xenocypridinae</taxon>
        <taxon>Xenocypridinae incertae sedis</taxon>
        <taxon>Anabarilius</taxon>
    </lineage>
</organism>
<evidence type="ECO:0000256" key="1">
    <source>
        <dbReference type="ARBA" id="ARBA00005988"/>
    </source>
</evidence>